<gene>
    <name evidence="1" type="ORF">Tci_932280</name>
</gene>
<name>A0A699XTP6_TANCI</name>
<reference evidence="1" key="1">
    <citation type="journal article" date="2019" name="Sci. Rep.">
        <title>Draft genome of Tanacetum cinerariifolium, the natural source of mosquito coil.</title>
        <authorList>
            <person name="Yamashiro T."/>
            <person name="Shiraishi A."/>
            <person name="Satake H."/>
            <person name="Nakayama K."/>
        </authorList>
    </citation>
    <scope>NUCLEOTIDE SEQUENCE</scope>
</reference>
<protein>
    <submittedName>
        <fullName evidence="1">Uncharacterized protein</fullName>
    </submittedName>
</protein>
<comment type="caution">
    <text evidence="1">The sequence shown here is derived from an EMBL/GenBank/DDBJ whole genome shotgun (WGS) entry which is preliminary data.</text>
</comment>
<evidence type="ECO:0000313" key="1">
    <source>
        <dbReference type="EMBL" id="GFD60311.1"/>
    </source>
</evidence>
<dbReference type="EMBL" id="BKCJ011876114">
    <property type="protein sequence ID" value="GFD60311.1"/>
    <property type="molecule type" value="Genomic_DNA"/>
</dbReference>
<proteinExistence type="predicted"/>
<feature type="non-terminal residue" evidence="1">
    <location>
        <position position="80"/>
    </location>
</feature>
<sequence>AGVGVLLPWLQTLDLLDNARTRMGILVMCIARTMLSWSLLLRLGANNGPGATFLPPEVIDCFQSFCPEKSATTLDEREQE</sequence>
<feature type="non-terminal residue" evidence="1">
    <location>
        <position position="1"/>
    </location>
</feature>
<accession>A0A699XTP6</accession>
<organism evidence="1">
    <name type="scientific">Tanacetum cinerariifolium</name>
    <name type="common">Dalmatian daisy</name>
    <name type="synonym">Chrysanthemum cinerariifolium</name>
    <dbReference type="NCBI Taxonomy" id="118510"/>
    <lineage>
        <taxon>Eukaryota</taxon>
        <taxon>Viridiplantae</taxon>
        <taxon>Streptophyta</taxon>
        <taxon>Embryophyta</taxon>
        <taxon>Tracheophyta</taxon>
        <taxon>Spermatophyta</taxon>
        <taxon>Magnoliopsida</taxon>
        <taxon>eudicotyledons</taxon>
        <taxon>Gunneridae</taxon>
        <taxon>Pentapetalae</taxon>
        <taxon>asterids</taxon>
        <taxon>campanulids</taxon>
        <taxon>Asterales</taxon>
        <taxon>Asteraceae</taxon>
        <taxon>Asteroideae</taxon>
        <taxon>Anthemideae</taxon>
        <taxon>Anthemidinae</taxon>
        <taxon>Tanacetum</taxon>
    </lineage>
</organism>
<dbReference type="AlphaFoldDB" id="A0A699XTP6"/>